<organism evidence="2 3">
    <name type="scientific">Methylobacterium variabile</name>
    <dbReference type="NCBI Taxonomy" id="298794"/>
    <lineage>
        <taxon>Bacteria</taxon>
        <taxon>Pseudomonadati</taxon>
        <taxon>Pseudomonadota</taxon>
        <taxon>Alphaproteobacteria</taxon>
        <taxon>Hyphomicrobiales</taxon>
        <taxon>Methylobacteriaceae</taxon>
        <taxon>Methylobacterium</taxon>
    </lineage>
</organism>
<proteinExistence type="predicted"/>
<evidence type="ECO:0000313" key="3">
    <source>
        <dbReference type="Proteomes" id="UP000035955"/>
    </source>
</evidence>
<dbReference type="PATRIC" id="fig|298794.3.peg.2923"/>
<dbReference type="EMBL" id="LABY01000002">
    <property type="protein sequence ID" value="KMO43429.1"/>
    <property type="molecule type" value="Genomic_DNA"/>
</dbReference>
<reference evidence="2 3" key="1">
    <citation type="submission" date="2015-03" db="EMBL/GenBank/DDBJ databases">
        <title>Genome sequencing of Methylobacterium variabile DSM 16961.</title>
        <authorList>
            <person name="Chaudhry V."/>
            <person name="Patil P.B."/>
        </authorList>
    </citation>
    <scope>NUCLEOTIDE SEQUENCE [LARGE SCALE GENOMIC DNA]</scope>
    <source>
        <strain evidence="2 3">DSM 16961</strain>
    </source>
</reference>
<keyword evidence="3" id="KW-1185">Reference proteome</keyword>
<dbReference type="AlphaFoldDB" id="A0A0J6TC39"/>
<protein>
    <submittedName>
        <fullName evidence="2">Uncharacterized protein</fullName>
    </submittedName>
</protein>
<dbReference type="Proteomes" id="UP000035955">
    <property type="component" value="Unassembled WGS sequence"/>
</dbReference>
<evidence type="ECO:0000313" key="2">
    <source>
        <dbReference type="EMBL" id="KMO43429.1"/>
    </source>
</evidence>
<sequence>MTPILARMAPILARMAPILARMAPILARMITAMLVAAASLVNLPPCAARVAERPGSLAVVGEASAGRPASGHSPVRAASGDQR</sequence>
<evidence type="ECO:0000256" key="1">
    <source>
        <dbReference type="SAM" id="MobiDB-lite"/>
    </source>
</evidence>
<gene>
    <name evidence="2" type="ORF">VQ02_00260</name>
</gene>
<comment type="caution">
    <text evidence="2">The sequence shown here is derived from an EMBL/GenBank/DDBJ whole genome shotgun (WGS) entry which is preliminary data.</text>
</comment>
<name>A0A0J6TC39_9HYPH</name>
<dbReference type="RefSeq" id="WP_048442146.1">
    <property type="nucleotide sequence ID" value="NZ_LABY01000002.1"/>
</dbReference>
<accession>A0A0J6TC39</accession>
<feature type="region of interest" description="Disordered" evidence="1">
    <location>
        <begin position="62"/>
        <end position="83"/>
    </location>
</feature>